<dbReference type="RefSeq" id="WP_140928530.1">
    <property type="nucleotide sequence ID" value="NZ_VFSU01000026.1"/>
</dbReference>
<accession>A0A501XJZ4</accession>
<name>A0A501XJZ4_9SPHN</name>
<keyword evidence="2" id="KW-1185">Reference proteome</keyword>
<dbReference type="EMBL" id="VFSU01000026">
    <property type="protein sequence ID" value="TPE60594.1"/>
    <property type="molecule type" value="Genomic_DNA"/>
</dbReference>
<dbReference type="Pfam" id="PF14100">
    <property type="entry name" value="DUF6807"/>
    <property type="match status" value="1"/>
</dbReference>
<organism evidence="1 2">
    <name type="scientific">Sandaracinobacter neustonicus</name>
    <dbReference type="NCBI Taxonomy" id="1715348"/>
    <lineage>
        <taxon>Bacteria</taxon>
        <taxon>Pseudomonadati</taxon>
        <taxon>Pseudomonadota</taxon>
        <taxon>Alphaproteobacteria</taxon>
        <taxon>Sphingomonadales</taxon>
        <taxon>Sphingosinicellaceae</taxon>
        <taxon>Sandaracinobacter</taxon>
    </lineage>
</organism>
<evidence type="ECO:0000313" key="2">
    <source>
        <dbReference type="Proteomes" id="UP000319897"/>
    </source>
</evidence>
<sequence>MLAAGAAGATPPPVTLGLPTGLTATFVPEAGKMEALEAAGANPPGHFFHPISTPAGVLTELFPADHLHQRGLFWGWRQILIDGKPVANGWLMTGMKFRNMGVTRSRDGTRLEAAGRWRVGGRDVLEERLSARVVGDMLILDLGLTPMVPGLSLGGSPDDKGYGGISLRLVQSDRLRFESGGRVISPEAGPVEAGPELRMTWDAGTAAPARAVRMACSVNGRAITRWILRREASMQNCVWPGREPVPLPMGEVARLGLRLTVEP</sequence>
<evidence type="ECO:0000313" key="1">
    <source>
        <dbReference type="EMBL" id="TPE60594.1"/>
    </source>
</evidence>
<reference evidence="1 2" key="1">
    <citation type="submission" date="2019-06" db="EMBL/GenBank/DDBJ databases">
        <authorList>
            <person name="Lee I."/>
            <person name="Jang G.I."/>
            <person name="Hwang C.Y."/>
        </authorList>
    </citation>
    <scope>NUCLEOTIDE SEQUENCE [LARGE SCALE GENOMIC DNA]</scope>
    <source>
        <strain evidence="1 2">PAMC 28131</strain>
    </source>
</reference>
<dbReference type="InterPro" id="IPR029475">
    <property type="entry name" value="DUF6807"/>
</dbReference>
<comment type="caution">
    <text evidence="1">The sequence shown here is derived from an EMBL/GenBank/DDBJ whole genome shotgun (WGS) entry which is preliminary data.</text>
</comment>
<protein>
    <submittedName>
        <fullName evidence="1">Uncharacterized protein</fullName>
    </submittedName>
</protein>
<gene>
    <name evidence="1" type="ORF">FJQ54_11420</name>
</gene>
<dbReference type="AlphaFoldDB" id="A0A501XJZ4"/>
<proteinExistence type="predicted"/>
<dbReference type="OrthoDB" id="242375at2"/>
<dbReference type="Proteomes" id="UP000319897">
    <property type="component" value="Unassembled WGS sequence"/>
</dbReference>